<evidence type="ECO:0000313" key="2">
    <source>
        <dbReference type="EMBL" id="AWP14558.1"/>
    </source>
</evidence>
<dbReference type="AlphaFoldDB" id="A0A2U9CDM2"/>
<sequence>MFGGGVKQKVLSADVPTRMRSPFVSLGPRPRNANVRDRPTDEVAPSVAPGRVLDGALAAIPLSASVIHCCRVRPVFAQSRLPAARPSRECAEPRERKLTSGGGESQMLSDALQCTAMFTVNTAGLSGNESDYKSRRQLSSTNHNHSRDPDCICSGDT</sequence>
<name>A0A2U9CDM2_SCOMX</name>
<evidence type="ECO:0000313" key="3">
    <source>
        <dbReference type="Proteomes" id="UP000246464"/>
    </source>
</evidence>
<keyword evidence="3" id="KW-1185">Reference proteome</keyword>
<dbReference type="Proteomes" id="UP000246464">
    <property type="component" value="Chromosome 15"/>
</dbReference>
<feature type="region of interest" description="Disordered" evidence="1">
    <location>
        <begin position="22"/>
        <end position="44"/>
    </location>
</feature>
<gene>
    <name evidence="2" type="ORF">SMAX5B_008614</name>
</gene>
<feature type="region of interest" description="Disordered" evidence="1">
    <location>
        <begin position="81"/>
        <end position="106"/>
    </location>
</feature>
<evidence type="ECO:0000256" key="1">
    <source>
        <dbReference type="SAM" id="MobiDB-lite"/>
    </source>
</evidence>
<reference evidence="2 3" key="1">
    <citation type="submission" date="2017-12" db="EMBL/GenBank/DDBJ databases">
        <title>Integrating genomic resources of turbot (Scophthalmus maximus) in depth evaluation of genetic and physical mapping variation across individuals.</title>
        <authorList>
            <person name="Martinez P."/>
        </authorList>
    </citation>
    <scope>NUCLEOTIDE SEQUENCE [LARGE SCALE GENOMIC DNA]</scope>
</reference>
<feature type="region of interest" description="Disordered" evidence="1">
    <location>
        <begin position="125"/>
        <end position="157"/>
    </location>
</feature>
<feature type="compositionally biased region" description="Basic and acidic residues" evidence="1">
    <location>
        <begin position="86"/>
        <end position="98"/>
    </location>
</feature>
<accession>A0A2U9CDM2</accession>
<organism evidence="2 3">
    <name type="scientific">Scophthalmus maximus</name>
    <name type="common">Turbot</name>
    <name type="synonym">Psetta maxima</name>
    <dbReference type="NCBI Taxonomy" id="52904"/>
    <lineage>
        <taxon>Eukaryota</taxon>
        <taxon>Metazoa</taxon>
        <taxon>Chordata</taxon>
        <taxon>Craniata</taxon>
        <taxon>Vertebrata</taxon>
        <taxon>Euteleostomi</taxon>
        <taxon>Actinopterygii</taxon>
        <taxon>Neopterygii</taxon>
        <taxon>Teleostei</taxon>
        <taxon>Neoteleostei</taxon>
        <taxon>Acanthomorphata</taxon>
        <taxon>Carangaria</taxon>
        <taxon>Pleuronectiformes</taxon>
        <taxon>Pleuronectoidei</taxon>
        <taxon>Scophthalmidae</taxon>
        <taxon>Scophthalmus</taxon>
    </lineage>
</organism>
<dbReference type="EMBL" id="CP026257">
    <property type="protein sequence ID" value="AWP14558.1"/>
    <property type="molecule type" value="Genomic_DNA"/>
</dbReference>
<protein>
    <submittedName>
        <fullName evidence="2">Uncharacterized protein</fullName>
    </submittedName>
</protein>
<proteinExistence type="predicted"/>